<dbReference type="EMBL" id="JABSTR010000001">
    <property type="protein sequence ID" value="KAH9360215.1"/>
    <property type="molecule type" value="Genomic_DNA"/>
</dbReference>
<dbReference type="InterPro" id="IPR027417">
    <property type="entry name" value="P-loop_NTPase"/>
</dbReference>
<evidence type="ECO:0000313" key="2">
    <source>
        <dbReference type="Proteomes" id="UP000821853"/>
    </source>
</evidence>
<sequence>MSDGLRQEGEADSTSVSVDYDQKRTFSMTRRDINTNQEFYTLMRQTNAEQYAVIREVIHRITTPGTDPLRVFLMGPAGCVKTFVLRLIIDVYNRYYNANNGNFDTNAYAVCASTGKVTVTISGGRVQLSSTFTTTADCQTPI</sequence>
<dbReference type="OrthoDB" id="6508477at2759"/>
<dbReference type="Gene3D" id="3.40.50.300">
    <property type="entry name" value="P-loop containing nucleotide triphosphate hydrolases"/>
    <property type="match status" value="1"/>
</dbReference>
<keyword evidence="2" id="KW-1185">Reference proteome</keyword>
<reference evidence="1 2" key="1">
    <citation type="journal article" date="2020" name="Cell">
        <title>Large-Scale Comparative Analyses of Tick Genomes Elucidate Their Genetic Diversity and Vector Capacities.</title>
        <authorList>
            <consortium name="Tick Genome and Microbiome Consortium (TIGMIC)"/>
            <person name="Jia N."/>
            <person name="Wang J."/>
            <person name="Shi W."/>
            <person name="Du L."/>
            <person name="Sun Y."/>
            <person name="Zhan W."/>
            <person name="Jiang J.F."/>
            <person name="Wang Q."/>
            <person name="Zhang B."/>
            <person name="Ji P."/>
            <person name="Bell-Sakyi L."/>
            <person name="Cui X.M."/>
            <person name="Yuan T.T."/>
            <person name="Jiang B.G."/>
            <person name="Yang W.F."/>
            <person name="Lam T.T."/>
            <person name="Chang Q.C."/>
            <person name="Ding S.J."/>
            <person name="Wang X.J."/>
            <person name="Zhu J.G."/>
            <person name="Ruan X.D."/>
            <person name="Zhao L."/>
            <person name="Wei J.T."/>
            <person name="Ye R.Z."/>
            <person name="Que T.C."/>
            <person name="Du C.H."/>
            <person name="Zhou Y.H."/>
            <person name="Cheng J.X."/>
            <person name="Dai P.F."/>
            <person name="Guo W.B."/>
            <person name="Han X.H."/>
            <person name="Huang E.J."/>
            <person name="Li L.F."/>
            <person name="Wei W."/>
            <person name="Gao Y.C."/>
            <person name="Liu J.Z."/>
            <person name="Shao H.Z."/>
            <person name="Wang X."/>
            <person name="Wang C.C."/>
            <person name="Yang T.C."/>
            <person name="Huo Q.B."/>
            <person name="Li W."/>
            <person name="Chen H.Y."/>
            <person name="Chen S.E."/>
            <person name="Zhou L.G."/>
            <person name="Ni X.B."/>
            <person name="Tian J.H."/>
            <person name="Sheng Y."/>
            <person name="Liu T."/>
            <person name="Pan Y.S."/>
            <person name="Xia L.Y."/>
            <person name="Li J."/>
            <person name="Zhao F."/>
            <person name="Cao W.C."/>
        </authorList>
    </citation>
    <scope>NUCLEOTIDE SEQUENCE [LARGE SCALE GENOMIC DNA]</scope>
    <source>
        <strain evidence="1">HaeL-2018</strain>
    </source>
</reference>
<dbReference type="VEuPathDB" id="VectorBase:HLOH_062740"/>
<gene>
    <name evidence="1" type="ORF">HPB48_016876</name>
</gene>
<dbReference type="Proteomes" id="UP000821853">
    <property type="component" value="Chromosome 1"/>
</dbReference>
<evidence type="ECO:0000313" key="1">
    <source>
        <dbReference type="EMBL" id="KAH9360215.1"/>
    </source>
</evidence>
<protein>
    <recommendedName>
        <fullName evidence="3">DNA helicase</fullName>
    </recommendedName>
</protein>
<accession>A0A9J6FBS8</accession>
<name>A0A9J6FBS8_HAELO</name>
<dbReference type="AlphaFoldDB" id="A0A9J6FBS8"/>
<comment type="caution">
    <text evidence="1">The sequence shown here is derived from an EMBL/GenBank/DDBJ whole genome shotgun (WGS) entry which is preliminary data.</text>
</comment>
<proteinExistence type="predicted"/>
<evidence type="ECO:0008006" key="3">
    <source>
        <dbReference type="Google" id="ProtNLM"/>
    </source>
</evidence>
<organism evidence="1 2">
    <name type="scientific">Haemaphysalis longicornis</name>
    <name type="common">Bush tick</name>
    <dbReference type="NCBI Taxonomy" id="44386"/>
    <lineage>
        <taxon>Eukaryota</taxon>
        <taxon>Metazoa</taxon>
        <taxon>Ecdysozoa</taxon>
        <taxon>Arthropoda</taxon>
        <taxon>Chelicerata</taxon>
        <taxon>Arachnida</taxon>
        <taxon>Acari</taxon>
        <taxon>Parasitiformes</taxon>
        <taxon>Ixodida</taxon>
        <taxon>Ixodoidea</taxon>
        <taxon>Ixodidae</taxon>
        <taxon>Haemaphysalinae</taxon>
        <taxon>Haemaphysalis</taxon>
    </lineage>
</organism>